<sequence length="480" mass="52324">MSTLVLFNYDWDQVGFARNAPAYPFDTAGFDLFSFPSNAQLVGFDLQRFVDRLASKAKRHGWTAVASNHEQFGALAAALLAERMGWPGTPVAAVLACQHKRYARQMLADICPEANCAFAALDAAYGAPVPDGLQYPAFVKPIKAAFSVLARTVANRAELHAHTRFGFWELWVIRHLVEPFERISQARLPQAGSAHRLLLEEPVNGAQYNLDGYVFESDVRLLGVVDAIHYPGTQAFMRFEVPSRLSTALQARALDVARRFLTHVGFTHGLFNMEFFYDEATDRLTVIEFNPRMAAQFSDLYLRVRGIDLHHYALALAHGQDPATLPLAVPSAGAAASFVYRSFSPEARVSQPTAAQKSALLAAFPDALLFEFPKTPSQMARDFKWLGSYRYGIVHQAASDAAALQRDCEHASRLLGWPAPYADKPSAVPDLPMGKPVVTLADSAPSVPQGSGQGHGLSNGQSSGQSNSQSSGLLALTSES</sequence>
<reference evidence="7 8" key="1">
    <citation type="submission" date="2017-01" db="EMBL/GenBank/DDBJ databases">
        <title>Novel large sulfur bacteria in the metagenomes of groundwater-fed chemosynthetic microbial mats in the Lake Huron basin.</title>
        <authorList>
            <person name="Sharrar A.M."/>
            <person name="Flood B.E."/>
            <person name="Bailey J.V."/>
            <person name="Jones D.S."/>
            <person name="Biddanda B."/>
            <person name="Ruberg S.A."/>
            <person name="Marcus D.N."/>
            <person name="Dick G.J."/>
        </authorList>
    </citation>
    <scope>NUCLEOTIDE SEQUENCE [LARGE SCALE GENOMIC DNA]</scope>
    <source>
        <strain evidence="7">A7</strain>
    </source>
</reference>
<dbReference type="AlphaFoldDB" id="A0A1W9KZ53"/>
<evidence type="ECO:0000313" key="7">
    <source>
        <dbReference type="EMBL" id="OQW90014.1"/>
    </source>
</evidence>
<dbReference type="GO" id="GO:0046872">
    <property type="term" value="F:metal ion binding"/>
    <property type="evidence" value="ECO:0007669"/>
    <property type="project" value="InterPro"/>
</dbReference>
<proteinExistence type="predicted"/>
<protein>
    <submittedName>
        <fullName evidence="7">ATP-grasp domain-containing protein</fullName>
    </submittedName>
</protein>
<evidence type="ECO:0000256" key="4">
    <source>
        <dbReference type="PROSITE-ProRule" id="PRU00409"/>
    </source>
</evidence>
<name>A0A1W9KZ53_9BURK</name>
<dbReference type="GO" id="GO:0005524">
    <property type="term" value="F:ATP binding"/>
    <property type="evidence" value="ECO:0007669"/>
    <property type="project" value="UniProtKB-UniRule"/>
</dbReference>
<dbReference type="Gene3D" id="3.30.470.20">
    <property type="entry name" value="ATP-grasp fold, B domain"/>
    <property type="match status" value="1"/>
</dbReference>
<accession>A0A1W9KZ53</accession>
<evidence type="ECO:0000259" key="6">
    <source>
        <dbReference type="PROSITE" id="PS50975"/>
    </source>
</evidence>
<evidence type="ECO:0000313" key="8">
    <source>
        <dbReference type="Proteomes" id="UP000192505"/>
    </source>
</evidence>
<gene>
    <name evidence="7" type="ORF">BWK72_01930</name>
</gene>
<dbReference type="EMBL" id="MTEI01000001">
    <property type="protein sequence ID" value="OQW90014.1"/>
    <property type="molecule type" value="Genomic_DNA"/>
</dbReference>
<dbReference type="SUPFAM" id="SSF56059">
    <property type="entry name" value="Glutathione synthetase ATP-binding domain-like"/>
    <property type="match status" value="1"/>
</dbReference>
<feature type="domain" description="ATP-grasp" evidence="6">
    <location>
        <begin position="104"/>
        <end position="318"/>
    </location>
</feature>
<evidence type="ECO:0000256" key="5">
    <source>
        <dbReference type="SAM" id="MobiDB-lite"/>
    </source>
</evidence>
<dbReference type="PANTHER" id="PTHR43585:SF2">
    <property type="entry name" value="ATP-GRASP ENZYME FSQD"/>
    <property type="match status" value="1"/>
</dbReference>
<organism evidence="7 8">
    <name type="scientific">Rhodoferax ferrireducens</name>
    <dbReference type="NCBI Taxonomy" id="192843"/>
    <lineage>
        <taxon>Bacteria</taxon>
        <taxon>Pseudomonadati</taxon>
        <taxon>Pseudomonadota</taxon>
        <taxon>Betaproteobacteria</taxon>
        <taxon>Burkholderiales</taxon>
        <taxon>Comamonadaceae</taxon>
        <taxon>Rhodoferax</taxon>
    </lineage>
</organism>
<feature type="compositionally biased region" description="Low complexity" evidence="5">
    <location>
        <begin position="458"/>
        <end position="474"/>
    </location>
</feature>
<dbReference type="InterPro" id="IPR011761">
    <property type="entry name" value="ATP-grasp"/>
</dbReference>
<dbReference type="PROSITE" id="PS50975">
    <property type="entry name" value="ATP_GRASP"/>
    <property type="match status" value="1"/>
</dbReference>
<evidence type="ECO:0000256" key="1">
    <source>
        <dbReference type="ARBA" id="ARBA00022598"/>
    </source>
</evidence>
<keyword evidence="3 4" id="KW-0067">ATP-binding</keyword>
<feature type="region of interest" description="Disordered" evidence="5">
    <location>
        <begin position="433"/>
        <end position="480"/>
    </location>
</feature>
<keyword evidence="2 4" id="KW-0547">Nucleotide-binding</keyword>
<dbReference type="PANTHER" id="PTHR43585">
    <property type="entry name" value="FUMIPYRROLE BIOSYNTHESIS PROTEIN C"/>
    <property type="match status" value="1"/>
</dbReference>
<keyword evidence="1" id="KW-0436">Ligase</keyword>
<evidence type="ECO:0000256" key="2">
    <source>
        <dbReference type="ARBA" id="ARBA00022741"/>
    </source>
</evidence>
<dbReference type="GO" id="GO:0016874">
    <property type="term" value="F:ligase activity"/>
    <property type="evidence" value="ECO:0007669"/>
    <property type="project" value="UniProtKB-KW"/>
</dbReference>
<dbReference type="InterPro" id="IPR052032">
    <property type="entry name" value="ATP-dep_AA_Ligase"/>
</dbReference>
<dbReference type="Pfam" id="PF13535">
    <property type="entry name" value="ATP-grasp_4"/>
    <property type="match status" value="1"/>
</dbReference>
<evidence type="ECO:0000256" key="3">
    <source>
        <dbReference type="ARBA" id="ARBA00022840"/>
    </source>
</evidence>
<dbReference type="Proteomes" id="UP000192505">
    <property type="component" value="Unassembled WGS sequence"/>
</dbReference>
<comment type="caution">
    <text evidence="7">The sequence shown here is derived from an EMBL/GenBank/DDBJ whole genome shotgun (WGS) entry which is preliminary data.</text>
</comment>